<evidence type="ECO:0000313" key="7">
    <source>
        <dbReference type="Proteomes" id="UP000177376"/>
    </source>
</evidence>
<sequence>MEKITIIKKDNYLVLIKNSIGGTTWRQAYGLINGRKKNLTQNGDLACAYFVSSILKIFDLIGNLHLTVTGTIKDLENSGWEKITKNKISPGDIIIWQAKNNHQHIGFYLGDKKAVSNDSKTGKIKSHHYTFKNQREIEEVWRHKI</sequence>
<comment type="similarity">
    <text evidence="1">Belongs to the peptidase C40 family.</text>
</comment>
<dbReference type="InterPro" id="IPR038765">
    <property type="entry name" value="Papain-like_cys_pep_sf"/>
</dbReference>
<evidence type="ECO:0000313" key="6">
    <source>
        <dbReference type="EMBL" id="OGY52704.1"/>
    </source>
</evidence>
<dbReference type="Pfam" id="PF00877">
    <property type="entry name" value="NLPC_P60"/>
    <property type="match status" value="1"/>
</dbReference>
<dbReference type="Proteomes" id="UP000177376">
    <property type="component" value="Unassembled WGS sequence"/>
</dbReference>
<feature type="domain" description="NlpC/P60" evidence="5">
    <location>
        <begin position="71"/>
        <end position="128"/>
    </location>
</feature>
<dbReference type="Gene3D" id="3.90.1720.10">
    <property type="entry name" value="endopeptidase domain like (from Nostoc punctiforme)"/>
    <property type="match status" value="1"/>
</dbReference>
<keyword evidence="3" id="KW-0378">Hydrolase</keyword>
<evidence type="ECO:0000256" key="4">
    <source>
        <dbReference type="ARBA" id="ARBA00022807"/>
    </source>
</evidence>
<keyword evidence="4" id="KW-0788">Thiol protease</keyword>
<evidence type="ECO:0000256" key="3">
    <source>
        <dbReference type="ARBA" id="ARBA00022801"/>
    </source>
</evidence>
<comment type="caution">
    <text evidence="6">The sequence shown here is derived from an EMBL/GenBank/DDBJ whole genome shotgun (WGS) entry which is preliminary data.</text>
</comment>
<protein>
    <recommendedName>
        <fullName evidence="5">NlpC/P60 domain-containing protein</fullName>
    </recommendedName>
</protein>
<evidence type="ECO:0000256" key="1">
    <source>
        <dbReference type="ARBA" id="ARBA00007074"/>
    </source>
</evidence>
<name>A0A1G1YKA7_9BACT</name>
<dbReference type="GO" id="GO:0006508">
    <property type="term" value="P:proteolysis"/>
    <property type="evidence" value="ECO:0007669"/>
    <property type="project" value="UniProtKB-KW"/>
</dbReference>
<accession>A0A1G1YKA7</accession>
<reference evidence="6 7" key="1">
    <citation type="journal article" date="2016" name="Nat. Commun.">
        <title>Thousands of microbial genomes shed light on interconnected biogeochemical processes in an aquifer system.</title>
        <authorList>
            <person name="Anantharaman K."/>
            <person name="Brown C.T."/>
            <person name="Hug L.A."/>
            <person name="Sharon I."/>
            <person name="Castelle C.J."/>
            <person name="Probst A.J."/>
            <person name="Thomas B.C."/>
            <person name="Singh A."/>
            <person name="Wilkins M.J."/>
            <person name="Karaoz U."/>
            <person name="Brodie E.L."/>
            <person name="Williams K.H."/>
            <person name="Hubbard S.S."/>
            <person name="Banfield J.F."/>
        </authorList>
    </citation>
    <scope>NUCLEOTIDE SEQUENCE [LARGE SCALE GENOMIC DNA]</scope>
</reference>
<dbReference type="InterPro" id="IPR000064">
    <property type="entry name" value="NLP_P60_dom"/>
</dbReference>
<dbReference type="AlphaFoldDB" id="A0A1G1YKA7"/>
<gene>
    <name evidence="6" type="ORF">A3A02_02590</name>
</gene>
<proteinExistence type="inferred from homology"/>
<dbReference type="SUPFAM" id="SSF54001">
    <property type="entry name" value="Cysteine proteinases"/>
    <property type="match status" value="1"/>
</dbReference>
<dbReference type="GO" id="GO:0008234">
    <property type="term" value="F:cysteine-type peptidase activity"/>
    <property type="evidence" value="ECO:0007669"/>
    <property type="project" value="UniProtKB-KW"/>
</dbReference>
<dbReference type="EMBL" id="MHIM01000012">
    <property type="protein sequence ID" value="OGY52704.1"/>
    <property type="molecule type" value="Genomic_DNA"/>
</dbReference>
<keyword evidence="2" id="KW-0645">Protease</keyword>
<evidence type="ECO:0000256" key="2">
    <source>
        <dbReference type="ARBA" id="ARBA00022670"/>
    </source>
</evidence>
<evidence type="ECO:0000259" key="5">
    <source>
        <dbReference type="Pfam" id="PF00877"/>
    </source>
</evidence>
<organism evidence="6 7">
    <name type="scientific">Candidatus Buchananbacteria bacterium RIFCSPLOWO2_01_FULL_39_33</name>
    <dbReference type="NCBI Taxonomy" id="1797543"/>
    <lineage>
        <taxon>Bacteria</taxon>
        <taxon>Candidatus Buchananiibacteriota</taxon>
    </lineage>
</organism>